<evidence type="ECO:0000256" key="3">
    <source>
        <dbReference type="ARBA" id="ARBA00007077"/>
    </source>
</evidence>
<sequence length="590" mass="64907">MSLSSILIGKNKVPIDKELNSLFQTPVAKPAIPGPSKSTPVKKRKLDAEKETQVETAAKRAKPASKASKSSSTPKVVAKETRVEAKPAKVKKSSKSGKGKAKETEADSDSDGDDEKLEAAYLKSQSAAAAKTDDKSSDSDTEDEDEDVDPTTLVHESVKKSSKKARGPKVKHVPSEETPELRDQRTVFVGNLPLEVASKKPLNKQFQRHILSSLPTAKIESVRFRSIPFQAPTTKLPTSDDEDGAAKPKTAAPTLAPQKEARQHVRERTSTWRSKLDEKDEDGLQKDEKRFLNPAQKKRIAFINQEFHTTADTVNAYVVFAHPPNLEGRPANLPPPPPIMDPYQAARLAAEKCNNTLFMERMIRVDMVGKDKGGNTNNKTGADAKQAANFGTDPRLSVFVGNLDFASKEEDLRVFFEGVISTERGPPPPSQEQDYEASGEANAAKKPAAWVTRVRIVRDKDSQLGKGFAYVQFADRECVDEVLALEEDKLKFAKRKLRVQRCKALAGGKQTSQSKAFAAAVIIEIPKGDPRLGERLHGLPKEERKQLKSSDADRVARRLAKKKARNAMKPSIGKSTKKKGGKDRKRVRSL</sequence>
<comment type="similarity">
    <text evidence="3">Belongs to the RRM RBM34 family.</text>
</comment>
<feature type="compositionally biased region" description="Acidic residues" evidence="8">
    <location>
        <begin position="139"/>
        <end position="149"/>
    </location>
</feature>
<keyword evidence="6" id="KW-0539">Nucleus</keyword>
<protein>
    <recommendedName>
        <fullName evidence="4">Nucleolar protein 12</fullName>
    </recommendedName>
</protein>
<feature type="compositionally biased region" description="Basic residues" evidence="8">
    <location>
        <begin position="88"/>
        <end position="99"/>
    </location>
</feature>
<evidence type="ECO:0000256" key="2">
    <source>
        <dbReference type="ARBA" id="ARBA00004604"/>
    </source>
</evidence>
<feature type="region of interest" description="Disordered" evidence="8">
    <location>
        <begin position="540"/>
        <end position="590"/>
    </location>
</feature>
<name>A0A409XQ75_PSICY</name>
<feature type="compositionally biased region" description="Basic and acidic residues" evidence="8">
    <location>
        <begin position="77"/>
        <end position="87"/>
    </location>
</feature>
<dbReference type="STRING" id="93625.A0A409XQ75"/>
<evidence type="ECO:0000256" key="4">
    <source>
        <dbReference type="ARBA" id="ARBA00015520"/>
    </source>
</evidence>
<dbReference type="InterPro" id="IPR000504">
    <property type="entry name" value="RRM_dom"/>
</dbReference>
<comment type="subcellular location">
    <subcellularLocation>
        <location evidence="2">Nucleus</location>
        <location evidence="2">Nucleolus</location>
    </subcellularLocation>
</comment>
<dbReference type="FunCoup" id="A0A409XQ75">
    <property type="interactions" value="282"/>
</dbReference>
<dbReference type="PANTHER" id="PTHR23236:SF25">
    <property type="entry name" value="RNA-BINDING PROTEIN 34"/>
    <property type="match status" value="1"/>
</dbReference>
<dbReference type="OrthoDB" id="442677at2759"/>
<dbReference type="Proteomes" id="UP000283269">
    <property type="component" value="Unassembled WGS sequence"/>
</dbReference>
<feature type="compositionally biased region" description="Basic residues" evidence="8">
    <location>
        <begin position="557"/>
        <end position="566"/>
    </location>
</feature>
<feature type="region of interest" description="Disordered" evidence="8">
    <location>
        <begin position="230"/>
        <end position="284"/>
    </location>
</feature>
<accession>A0A409XQ75</accession>
<dbReference type="InterPro" id="IPR035979">
    <property type="entry name" value="RBD_domain_sf"/>
</dbReference>
<evidence type="ECO:0000313" key="10">
    <source>
        <dbReference type="EMBL" id="PPQ92846.1"/>
    </source>
</evidence>
<feature type="compositionally biased region" description="Basic residues" evidence="8">
    <location>
        <begin position="575"/>
        <end position="590"/>
    </location>
</feature>
<evidence type="ECO:0000256" key="7">
    <source>
        <dbReference type="PROSITE-ProRule" id="PRU00176"/>
    </source>
</evidence>
<keyword evidence="11" id="KW-1185">Reference proteome</keyword>
<dbReference type="InterPro" id="IPR012677">
    <property type="entry name" value="Nucleotide-bd_a/b_plait_sf"/>
</dbReference>
<comment type="caution">
    <text evidence="10">The sequence shown here is derived from an EMBL/GenBank/DDBJ whole genome shotgun (WGS) entry which is preliminary data.</text>
</comment>
<dbReference type="GO" id="GO:0019843">
    <property type="term" value="F:rRNA binding"/>
    <property type="evidence" value="ECO:0007669"/>
    <property type="project" value="TreeGrafter"/>
</dbReference>
<feature type="compositionally biased region" description="Basic and acidic residues" evidence="8">
    <location>
        <begin position="173"/>
        <end position="185"/>
    </location>
</feature>
<evidence type="ECO:0000259" key="9">
    <source>
        <dbReference type="PROSITE" id="PS50102"/>
    </source>
</evidence>
<dbReference type="EMBL" id="NHYD01000963">
    <property type="protein sequence ID" value="PPQ92846.1"/>
    <property type="molecule type" value="Genomic_DNA"/>
</dbReference>
<dbReference type="PROSITE" id="PS50102">
    <property type="entry name" value="RRM"/>
    <property type="match status" value="1"/>
</dbReference>
<gene>
    <name evidence="10" type="ORF">CVT25_004334</name>
</gene>
<feature type="compositionally biased region" description="Low complexity" evidence="8">
    <location>
        <begin position="247"/>
        <end position="257"/>
    </location>
</feature>
<dbReference type="PANTHER" id="PTHR23236">
    <property type="entry name" value="EUKARYOTIC TRANSLATION INITIATION FACTOR 4B/4H"/>
    <property type="match status" value="1"/>
</dbReference>
<dbReference type="Gene3D" id="3.30.70.330">
    <property type="match status" value="1"/>
</dbReference>
<comment type="function">
    <text evidence="1">Involved in pre-25S rRNA processing.</text>
</comment>
<dbReference type="AlphaFoldDB" id="A0A409XQ75"/>
<feature type="compositionally biased region" description="Low complexity" evidence="8">
    <location>
        <begin position="119"/>
        <end position="130"/>
    </location>
</feature>
<dbReference type="GO" id="GO:0005730">
    <property type="term" value="C:nucleolus"/>
    <property type="evidence" value="ECO:0007669"/>
    <property type="project" value="UniProtKB-SubCell"/>
</dbReference>
<dbReference type="SMART" id="SM00360">
    <property type="entry name" value="RRM"/>
    <property type="match status" value="1"/>
</dbReference>
<evidence type="ECO:0000256" key="8">
    <source>
        <dbReference type="SAM" id="MobiDB-lite"/>
    </source>
</evidence>
<feature type="compositionally biased region" description="Low complexity" evidence="8">
    <location>
        <begin position="64"/>
        <end position="76"/>
    </location>
</feature>
<evidence type="ECO:0000256" key="5">
    <source>
        <dbReference type="ARBA" id="ARBA00022884"/>
    </source>
</evidence>
<dbReference type="GO" id="GO:0000463">
    <property type="term" value="P:maturation of LSU-rRNA from tricistronic rRNA transcript (SSU-rRNA, 5.8S rRNA, LSU-rRNA)"/>
    <property type="evidence" value="ECO:0007669"/>
    <property type="project" value="TreeGrafter"/>
</dbReference>
<feature type="compositionally biased region" description="Basic residues" evidence="8">
    <location>
        <begin position="160"/>
        <end position="172"/>
    </location>
</feature>
<keyword evidence="5 7" id="KW-0694">RNA-binding</keyword>
<proteinExistence type="inferred from homology"/>
<dbReference type="SUPFAM" id="SSF54928">
    <property type="entry name" value="RNA-binding domain, RBD"/>
    <property type="match status" value="1"/>
</dbReference>
<feature type="region of interest" description="Disordered" evidence="8">
    <location>
        <begin position="26"/>
        <end position="185"/>
    </location>
</feature>
<feature type="compositionally biased region" description="Basic and acidic residues" evidence="8">
    <location>
        <begin position="259"/>
        <end position="284"/>
    </location>
</feature>
<feature type="compositionally biased region" description="Basic and acidic residues" evidence="8">
    <location>
        <begin position="540"/>
        <end position="556"/>
    </location>
</feature>
<reference evidence="10 11" key="1">
    <citation type="journal article" date="2018" name="Evol. Lett.">
        <title>Horizontal gene cluster transfer increased hallucinogenic mushroom diversity.</title>
        <authorList>
            <person name="Reynolds H.T."/>
            <person name="Vijayakumar V."/>
            <person name="Gluck-Thaler E."/>
            <person name="Korotkin H.B."/>
            <person name="Matheny P.B."/>
            <person name="Slot J.C."/>
        </authorList>
    </citation>
    <scope>NUCLEOTIDE SEQUENCE [LARGE SCALE GENOMIC DNA]</scope>
    <source>
        <strain evidence="10 11">2631</strain>
    </source>
</reference>
<dbReference type="InParanoid" id="A0A409XQ75"/>
<feature type="compositionally biased region" description="Acidic residues" evidence="8">
    <location>
        <begin position="106"/>
        <end position="116"/>
    </location>
</feature>
<evidence type="ECO:0000256" key="6">
    <source>
        <dbReference type="ARBA" id="ARBA00023242"/>
    </source>
</evidence>
<organism evidence="10 11">
    <name type="scientific">Psilocybe cyanescens</name>
    <dbReference type="NCBI Taxonomy" id="93625"/>
    <lineage>
        <taxon>Eukaryota</taxon>
        <taxon>Fungi</taxon>
        <taxon>Dikarya</taxon>
        <taxon>Basidiomycota</taxon>
        <taxon>Agaricomycotina</taxon>
        <taxon>Agaricomycetes</taxon>
        <taxon>Agaricomycetidae</taxon>
        <taxon>Agaricales</taxon>
        <taxon>Agaricineae</taxon>
        <taxon>Strophariaceae</taxon>
        <taxon>Psilocybe</taxon>
    </lineage>
</organism>
<feature type="domain" description="RRM" evidence="9">
    <location>
        <begin position="396"/>
        <end position="504"/>
    </location>
</feature>
<evidence type="ECO:0000313" key="11">
    <source>
        <dbReference type="Proteomes" id="UP000283269"/>
    </source>
</evidence>
<evidence type="ECO:0000256" key="1">
    <source>
        <dbReference type="ARBA" id="ARBA00002475"/>
    </source>
</evidence>